<gene>
    <name evidence="1" type="ORF">HNQ60_005224</name>
</gene>
<keyword evidence="2" id="KW-1185">Reference proteome</keyword>
<sequence>MSRFGAQAFVELPFRVELICEAAAPDGSSAAWQQYVISQGVNKITGLRPGAHAEVALQLEEMVERLNLRRMGKKPK</sequence>
<dbReference type="RefSeq" id="WP_184335688.1">
    <property type="nucleotide sequence ID" value="NZ_JACHHZ010000007.1"/>
</dbReference>
<comment type="caution">
    <text evidence="1">The sequence shown here is derived from an EMBL/GenBank/DDBJ whole genome shotgun (WGS) entry which is preliminary data.</text>
</comment>
<dbReference type="AlphaFoldDB" id="A0A841HWH3"/>
<dbReference type="Proteomes" id="UP000588068">
    <property type="component" value="Unassembled WGS sequence"/>
</dbReference>
<dbReference type="EMBL" id="JACHHZ010000007">
    <property type="protein sequence ID" value="MBB6096302.1"/>
    <property type="molecule type" value="Genomic_DNA"/>
</dbReference>
<name>A0A841HWH3_9GAMM</name>
<accession>A0A841HWH3</accession>
<evidence type="ECO:0000313" key="2">
    <source>
        <dbReference type="Proteomes" id="UP000588068"/>
    </source>
</evidence>
<protein>
    <submittedName>
        <fullName evidence="1">Uncharacterized protein</fullName>
    </submittedName>
</protein>
<evidence type="ECO:0000313" key="1">
    <source>
        <dbReference type="EMBL" id="MBB6096302.1"/>
    </source>
</evidence>
<reference evidence="1 2" key="1">
    <citation type="submission" date="2020-08" db="EMBL/GenBank/DDBJ databases">
        <title>Genomic Encyclopedia of Type Strains, Phase IV (KMG-IV): sequencing the most valuable type-strain genomes for metagenomic binning, comparative biology and taxonomic classification.</title>
        <authorList>
            <person name="Goeker M."/>
        </authorList>
    </citation>
    <scope>NUCLEOTIDE SEQUENCE [LARGE SCALE GENOMIC DNA]</scope>
    <source>
        <strain evidence="1 2">DSM 26723</strain>
    </source>
</reference>
<proteinExistence type="predicted"/>
<organism evidence="1 2">
    <name type="scientific">Povalibacter uvarum</name>
    <dbReference type="NCBI Taxonomy" id="732238"/>
    <lineage>
        <taxon>Bacteria</taxon>
        <taxon>Pseudomonadati</taxon>
        <taxon>Pseudomonadota</taxon>
        <taxon>Gammaproteobacteria</taxon>
        <taxon>Steroidobacterales</taxon>
        <taxon>Steroidobacteraceae</taxon>
        <taxon>Povalibacter</taxon>
    </lineage>
</organism>